<feature type="coiled-coil region" evidence="1">
    <location>
        <begin position="107"/>
        <end position="152"/>
    </location>
</feature>
<dbReference type="PANTHER" id="PTHR45228">
    <property type="entry name" value="CYCLIC DI-GMP PHOSPHODIESTERASE TM_0186-RELATED"/>
    <property type="match status" value="1"/>
</dbReference>
<keyword evidence="1" id="KW-0175">Coiled coil</keyword>
<dbReference type="InterPro" id="IPR006675">
    <property type="entry name" value="HDIG_dom"/>
</dbReference>
<accession>X0TZZ8</accession>
<evidence type="ECO:0000256" key="1">
    <source>
        <dbReference type="SAM" id="Coils"/>
    </source>
</evidence>
<name>X0TZZ8_9ZZZZ</name>
<dbReference type="InterPro" id="IPR011006">
    <property type="entry name" value="CheY-like_superfamily"/>
</dbReference>
<dbReference type="NCBIfam" id="TIGR00277">
    <property type="entry name" value="HDIG"/>
    <property type="match status" value="1"/>
</dbReference>
<evidence type="ECO:0000313" key="4">
    <source>
        <dbReference type="EMBL" id="GAF81745.1"/>
    </source>
</evidence>
<dbReference type="Pfam" id="PF00072">
    <property type="entry name" value="Response_reg"/>
    <property type="match status" value="1"/>
</dbReference>
<sequence length="336" mass="38720">MKLILANRGYDVMVAFNGKLGLDVFSEKKSDVVFLDMTIRDVDPLRLISEFKKRDLSIVVVILVPTDGIQHIQEAFNLGVYDYLTKPPKPEDIYFTSKRAMMQRKFLLNSRIALNSLEERNISLQKQNIMLAKRIEESTKNLTQLYEDLRDTYMRTIKALAQAIDARDHYTHSHSKNVTRYAQMIAQEFKMDTQKIEEILDACQLHDLGKIGVHDYILVKPGKLTPDEFEEVKLHALKGAQILEPLTFLEGVIKIVKQHHERYDGNGYPFGLKGEQIDIGARIMSIADTYDAMTSARPYRIQPLSKEEAIKEIKKESGRQFDPKVVDVFLKIVNRF</sequence>
<dbReference type="SUPFAM" id="SSF109604">
    <property type="entry name" value="HD-domain/PDEase-like"/>
    <property type="match status" value="1"/>
</dbReference>
<reference evidence="4" key="1">
    <citation type="journal article" date="2014" name="Front. Microbiol.">
        <title>High frequency of phylogenetically diverse reductive dehalogenase-homologous genes in deep subseafloor sedimentary metagenomes.</title>
        <authorList>
            <person name="Kawai M."/>
            <person name="Futagami T."/>
            <person name="Toyoda A."/>
            <person name="Takaki Y."/>
            <person name="Nishi S."/>
            <person name="Hori S."/>
            <person name="Arai W."/>
            <person name="Tsubouchi T."/>
            <person name="Morono Y."/>
            <person name="Uchiyama I."/>
            <person name="Ito T."/>
            <person name="Fujiyama A."/>
            <person name="Inagaki F."/>
            <person name="Takami H."/>
        </authorList>
    </citation>
    <scope>NUCLEOTIDE SEQUENCE</scope>
    <source>
        <strain evidence="4">Expedition CK06-06</strain>
    </source>
</reference>
<feature type="domain" description="Response regulatory" evidence="2">
    <location>
        <begin position="1"/>
        <end position="101"/>
    </location>
</feature>
<evidence type="ECO:0000259" key="2">
    <source>
        <dbReference type="PROSITE" id="PS50110"/>
    </source>
</evidence>
<dbReference type="InterPro" id="IPR052020">
    <property type="entry name" value="Cyclic_di-GMP/3'3'-cGAMP_PDE"/>
</dbReference>
<proteinExistence type="predicted"/>
<dbReference type="PROSITE" id="PS50110">
    <property type="entry name" value="RESPONSE_REGULATORY"/>
    <property type="match status" value="1"/>
</dbReference>
<dbReference type="PROSITE" id="PS51832">
    <property type="entry name" value="HD_GYP"/>
    <property type="match status" value="1"/>
</dbReference>
<dbReference type="Pfam" id="PF13487">
    <property type="entry name" value="HD_5"/>
    <property type="match status" value="1"/>
</dbReference>
<dbReference type="Gene3D" id="3.40.50.2300">
    <property type="match status" value="1"/>
</dbReference>
<organism evidence="4">
    <name type="scientific">marine sediment metagenome</name>
    <dbReference type="NCBI Taxonomy" id="412755"/>
    <lineage>
        <taxon>unclassified sequences</taxon>
        <taxon>metagenomes</taxon>
        <taxon>ecological metagenomes</taxon>
    </lineage>
</organism>
<gene>
    <name evidence="4" type="ORF">S01H1_04003</name>
</gene>
<feature type="domain" description="HD-GYP" evidence="3">
    <location>
        <begin position="149"/>
        <end position="336"/>
    </location>
</feature>
<dbReference type="InterPro" id="IPR037522">
    <property type="entry name" value="HD_GYP_dom"/>
</dbReference>
<dbReference type="PANTHER" id="PTHR45228:SF4">
    <property type="entry name" value="LIPOPROTEIN"/>
    <property type="match status" value="1"/>
</dbReference>
<evidence type="ECO:0000259" key="3">
    <source>
        <dbReference type="PROSITE" id="PS51832"/>
    </source>
</evidence>
<comment type="caution">
    <text evidence="4">The sequence shown here is derived from an EMBL/GenBank/DDBJ whole genome shotgun (WGS) entry which is preliminary data.</text>
</comment>
<dbReference type="GO" id="GO:0000160">
    <property type="term" value="P:phosphorelay signal transduction system"/>
    <property type="evidence" value="ECO:0007669"/>
    <property type="project" value="InterPro"/>
</dbReference>
<dbReference type="SMART" id="SM00471">
    <property type="entry name" value="HDc"/>
    <property type="match status" value="1"/>
</dbReference>
<dbReference type="AlphaFoldDB" id="X0TZZ8"/>
<dbReference type="EMBL" id="BARS01002138">
    <property type="protein sequence ID" value="GAF81745.1"/>
    <property type="molecule type" value="Genomic_DNA"/>
</dbReference>
<dbReference type="CDD" id="cd00156">
    <property type="entry name" value="REC"/>
    <property type="match status" value="1"/>
</dbReference>
<protein>
    <recommendedName>
        <fullName evidence="5">HD-GYP domain-containing protein</fullName>
    </recommendedName>
</protein>
<dbReference type="CDD" id="cd00077">
    <property type="entry name" value="HDc"/>
    <property type="match status" value="1"/>
</dbReference>
<dbReference type="InterPro" id="IPR003607">
    <property type="entry name" value="HD/PDEase_dom"/>
</dbReference>
<evidence type="ECO:0008006" key="5">
    <source>
        <dbReference type="Google" id="ProtNLM"/>
    </source>
</evidence>
<dbReference type="SUPFAM" id="SSF52172">
    <property type="entry name" value="CheY-like"/>
    <property type="match status" value="1"/>
</dbReference>
<dbReference type="InterPro" id="IPR001789">
    <property type="entry name" value="Sig_transdc_resp-reg_receiver"/>
</dbReference>
<dbReference type="Gene3D" id="1.10.3210.10">
    <property type="entry name" value="Hypothetical protein af1432"/>
    <property type="match status" value="1"/>
</dbReference>